<evidence type="ECO:0000256" key="1">
    <source>
        <dbReference type="SAM" id="Phobius"/>
    </source>
</evidence>
<dbReference type="EMBL" id="QXEV01000002">
    <property type="protein sequence ID" value="RIA78290.1"/>
    <property type="molecule type" value="Genomic_DNA"/>
</dbReference>
<name>A0A397RVB9_9MOLU</name>
<dbReference type="AlphaFoldDB" id="A0A397RVB9"/>
<keyword evidence="1" id="KW-1133">Transmembrane helix</keyword>
<feature type="transmembrane region" description="Helical" evidence="1">
    <location>
        <begin position="180"/>
        <end position="201"/>
    </location>
</feature>
<dbReference type="InParanoid" id="A0A397RVB9"/>
<keyword evidence="3" id="KW-1185">Reference proteome</keyword>
<reference evidence="2 3" key="1">
    <citation type="submission" date="2018-08" db="EMBL/GenBank/DDBJ databases">
        <title>Genomic Encyclopedia of Archaeal and Bacterial Type Strains, Phase II (KMG-II): from individual species to whole genera.</title>
        <authorList>
            <person name="Goeker M."/>
        </authorList>
    </citation>
    <scope>NUCLEOTIDE SEQUENCE [LARGE SCALE GENOMIC DNA]</scope>
    <source>
        <strain evidence="2 3">ATCC 27112</strain>
    </source>
</reference>
<dbReference type="Proteomes" id="UP000266506">
    <property type="component" value="Unassembled WGS sequence"/>
</dbReference>
<feature type="transmembrane region" description="Helical" evidence="1">
    <location>
        <begin position="237"/>
        <end position="258"/>
    </location>
</feature>
<dbReference type="RefSeq" id="WP_119015416.1">
    <property type="nucleotide sequence ID" value="NZ_QXEV01000002.1"/>
</dbReference>
<evidence type="ECO:0000313" key="3">
    <source>
        <dbReference type="Proteomes" id="UP000266506"/>
    </source>
</evidence>
<keyword evidence="1" id="KW-0812">Transmembrane</keyword>
<feature type="transmembrane region" description="Helical" evidence="1">
    <location>
        <begin position="21"/>
        <end position="44"/>
    </location>
</feature>
<sequence length="265" mass="31121">MFKKFKNIVSHPSLLGLYFMDHWYTVVGWWFLFFCITCVFLSIVDLTKPRLDSNVARRISDALAYNHVIDDAKYENNTLTGSYKVIETEYCIISFNDNAFMNNHVSSGLIVVFGKENANVFFSTFHLGRLNYSDLKIKDFNIKDIKSGNIEMRIAFESFIEKGLSSGEANYRAICFFNDLFGIIMYYLLTLVVCYFLAWIINPMVERRFRIKLIGYSSLIYYLFIWCKLSFSMDALLYIGIFFSLVYTVFTFTHIRLVRVGRRKK</sequence>
<feature type="transmembrane region" description="Helical" evidence="1">
    <location>
        <begin position="213"/>
        <end position="231"/>
    </location>
</feature>
<accession>A0A397RVB9</accession>
<organism evidence="2 3">
    <name type="scientific">Anaeroplasma bactoclasticum</name>
    <dbReference type="NCBI Taxonomy" id="2088"/>
    <lineage>
        <taxon>Bacteria</taxon>
        <taxon>Bacillati</taxon>
        <taxon>Mycoplasmatota</taxon>
        <taxon>Mollicutes</taxon>
        <taxon>Anaeroplasmatales</taxon>
        <taxon>Anaeroplasmataceae</taxon>
        <taxon>Anaeroplasma</taxon>
    </lineage>
</organism>
<keyword evidence="1" id="KW-0472">Membrane</keyword>
<evidence type="ECO:0000313" key="2">
    <source>
        <dbReference type="EMBL" id="RIA78290.1"/>
    </source>
</evidence>
<proteinExistence type="predicted"/>
<protein>
    <submittedName>
        <fullName evidence="2">Uncharacterized protein</fullName>
    </submittedName>
</protein>
<comment type="caution">
    <text evidence="2">The sequence shown here is derived from an EMBL/GenBank/DDBJ whole genome shotgun (WGS) entry which is preliminary data.</text>
</comment>
<gene>
    <name evidence="2" type="ORF">EI71_00240</name>
</gene>